<organism evidence="14 15">
    <name type="scientific">Scleropages formosus</name>
    <name type="common">Asian bonytongue</name>
    <name type="synonym">Osteoglossum formosum</name>
    <dbReference type="NCBI Taxonomy" id="113540"/>
    <lineage>
        <taxon>Eukaryota</taxon>
        <taxon>Metazoa</taxon>
        <taxon>Chordata</taxon>
        <taxon>Craniata</taxon>
        <taxon>Vertebrata</taxon>
        <taxon>Euteleostomi</taxon>
        <taxon>Actinopterygii</taxon>
        <taxon>Neopterygii</taxon>
        <taxon>Teleostei</taxon>
        <taxon>Osteoglossocephala</taxon>
        <taxon>Osteoglossomorpha</taxon>
        <taxon>Osteoglossiformes</taxon>
        <taxon>Osteoglossidae</taxon>
        <taxon>Scleropages</taxon>
    </lineage>
</organism>
<keyword evidence="10" id="KW-0807">Transducer</keyword>
<feature type="transmembrane region" description="Helical" evidence="12">
    <location>
        <begin position="250"/>
        <end position="270"/>
    </location>
</feature>
<feature type="transmembrane region" description="Helical" evidence="12">
    <location>
        <begin position="12"/>
        <end position="36"/>
    </location>
</feature>
<keyword evidence="2" id="KW-1003">Cell membrane</keyword>
<dbReference type="OrthoDB" id="8817982at2759"/>
<dbReference type="GO" id="GO:0038182">
    <property type="term" value="F:G protein-coupled bile acid receptor activity"/>
    <property type="evidence" value="ECO:0007669"/>
    <property type="project" value="TreeGrafter"/>
</dbReference>
<feature type="transmembrane region" description="Helical" evidence="12">
    <location>
        <begin position="290"/>
        <end position="310"/>
    </location>
</feature>
<dbReference type="STRING" id="113540.ENSSFOP00015014217"/>
<evidence type="ECO:0000256" key="2">
    <source>
        <dbReference type="ARBA" id="ARBA00022475"/>
    </source>
</evidence>
<dbReference type="InterPro" id="IPR000276">
    <property type="entry name" value="GPCR_Rhodpsn"/>
</dbReference>
<comment type="caution">
    <text evidence="14">The sequence shown here is derived from an EMBL/GenBank/DDBJ whole genome shotgun (WGS) entry which is preliminary data.</text>
</comment>
<dbReference type="PANTHER" id="PTHR24246">
    <property type="entry name" value="OLFACTORY RECEPTOR AND ADENOSINE RECEPTOR"/>
    <property type="match status" value="1"/>
</dbReference>
<comment type="subcellular location">
    <subcellularLocation>
        <location evidence="1">Cell membrane</location>
        <topology evidence="1">Multi-pass membrane protein</topology>
    </subcellularLocation>
</comment>
<dbReference type="InterPro" id="IPR017452">
    <property type="entry name" value="GPCR_Rhodpsn_7TM"/>
</dbReference>
<proteinExistence type="predicted"/>
<evidence type="ECO:0000256" key="4">
    <source>
        <dbReference type="ARBA" id="ARBA00022989"/>
    </source>
</evidence>
<keyword evidence="6 12" id="KW-0472">Membrane</keyword>
<dbReference type="KEGG" id="sfm:108924232"/>
<feature type="transmembrane region" description="Helical" evidence="12">
    <location>
        <begin position="125"/>
        <end position="145"/>
    </location>
</feature>
<feature type="transmembrane region" description="Helical" evidence="12">
    <location>
        <begin position="82"/>
        <end position="104"/>
    </location>
</feature>
<dbReference type="SUPFAM" id="SSF81321">
    <property type="entry name" value="Family A G protein-coupled receptor-like"/>
    <property type="match status" value="1"/>
</dbReference>
<feature type="transmembrane region" description="Helical" evidence="12">
    <location>
        <begin position="198"/>
        <end position="222"/>
    </location>
</feature>
<dbReference type="PANTHER" id="PTHR24246:SF31">
    <property type="entry name" value="G-PROTEIN COUPLED BILE ACID RECEPTOR 1"/>
    <property type="match status" value="1"/>
</dbReference>
<evidence type="ECO:0000313" key="14">
    <source>
        <dbReference type="EMBL" id="KPP63206.1"/>
    </source>
</evidence>
<dbReference type="EMBL" id="JARO02008074">
    <property type="protein sequence ID" value="KPP63206.1"/>
    <property type="molecule type" value="Genomic_DNA"/>
</dbReference>
<keyword evidence="3 12" id="KW-0812">Transmembrane</keyword>
<name>A0A0P7UU81_SCLFO</name>
<evidence type="ECO:0000256" key="5">
    <source>
        <dbReference type="ARBA" id="ARBA00023040"/>
    </source>
</evidence>
<keyword evidence="9" id="KW-0325">Glycoprotein</keyword>
<dbReference type="Gene3D" id="1.20.1070.10">
    <property type="entry name" value="Rhodopsin 7-helix transmembrane proteins"/>
    <property type="match status" value="1"/>
</dbReference>
<sequence>MVRNDSVLQGERLIYCITVPMSTAIILANLLILLSFACNRQLHNTSNYFFVSLLVADLCTGVALPFIPWMGINRDLDFGACLLAHILPNFLFLSFLFNLVMVHYERYLCIVSPLHSGRFWVHRCFPLALLVVWAPPLLYASLPAFGWNNRDASGPGGCVPASNGTSGEGRCPAQPHRNGEDSCSYRRIFPTSFIYLEVYGLLVPAILAIVGMTCRVLCIARVQLRDICKLHRAVGQTGASSSEHQLNLRYARCVAVVSLIFLACWVPYIAYVHVSVLQMKKRGGSSTMHIILSCTGIGTTAVIPVILGLANRQYTQPLRVLLCRLRGRCRTSPETADVEL</sequence>
<gene>
    <name evidence="14" type="ORF">Z043_118551</name>
</gene>
<reference evidence="14 15" key="1">
    <citation type="submission" date="2015-08" db="EMBL/GenBank/DDBJ databases">
        <title>The genome of the Asian arowana (Scleropages formosus).</title>
        <authorList>
            <person name="Tan M.H."/>
            <person name="Gan H.M."/>
            <person name="Croft L.J."/>
            <person name="Austin C.M."/>
        </authorList>
    </citation>
    <scope>NUCLEOTIDE SEQUENCE [LARGE SCALE GENOMIC DNA]</scope>
    <source>
        <strain evidence="14">Aro1</strain>
    </source>
</reference>
<keyword evidence="7" id="KW-1015">Disulfide bond</keyword>
<feature type="transmembrane region" description="Helical" evidence="12">
    <location>
        <begin position="48"/>
        <end position="70"/>
    </location>
</feature>
<dbReference type="AlphaFoldDB" id="A0A0P7UU81"/>
<evidence type="ECO:0000256" key="9">
    <source>
        <dbReference type="ARBA" id="ARBA00023180"/>
    </source>
</evidence>
<evidence type="ECO:0000256" key="8">
    <source>
        <dbReference type="ARBA" id="ARBA00023170"/>
    </source>
</evidence>
<dbReference type="GO" id="GO:0005886">
    <property type="term" value="C:plasma membrane"/>
    <property type="evidence" value="ECO:0007669"/>
    <property type="project" value="UniProtKB-SubCell"/>
</dbReference>
<feature type="domain" description="G-protein coupled receptors family 1 profile" evidence="13">
    <location>
        <begin position="28"/>
        <end position="307"/>
    </location>
</feature>
<evidence type="ECO:0000256" key="3">
    <source>
        <dbReference type="ARBA" id="ARBA00022692"/>
    </source>
</evidence>
<evidence type="ECO:0000256" key="12">
    <source>
        <dbReference type="SAM" id="Phobius"/>
    </source>
</evidence>
<dbReference type="PROSITE" id="PS50262">
    <property type="entry name" value="G_PROTEIN_RECEP_F1_2"/>
    <property type="match status" value="1"/>
</dbReference>
<evidence type="ECO:0000256" key="1">
    <source>
        <dbReference type="ARBA" id="ARBA00004651"/>
    </source>
</evidence>
<evidence type="ECO:0000256" key="11">
    <source>
        <dbReference type="ARBA" id="ARBA00040522"/>
    </source>
</evidence>
<dbReference type="CDD" id="cd15905">
    <property type="entry name" value="7tmA_GPBAR1"/>
    <property type="match status" value="1"/>
</dbReference>
<evidence type="ECO:0000256" key="7">
    <source>
        <dbReference type="ARBA" id="ARBA00023157"/>
    </source>
</evidence>
<accession>A0A0P7UU81</accession>
<dbReference type="Proteomes" id="UP000034805">
    <property type="component" value="Unassembled WGS sequence"/>
</dbReference>
<protein>
    <recommendedName>
        <fullName evidence="11">G-protein coupled bile acid receptor 1</fullName>
    </recommendedName>
</protein>
<dbReference type="Pfam" id="PF00001">
    <property type="entry name" value="7tm_1"/>
    <property type="match status" value="1"/>
</dbReference>
<keyword evidence="4 12" id="KW-1133">Transmembrane helix</keyword>
<evidence type="ECO:0000259" key="13">
    <source>
        <dbReference type="PROSITE" id="PS50262"/>
    </source>
</evidence>
<evidence type="ECO:0000256" key="6">
    <source>
        <dbReference type="ARBA" id="ARBA00023136"/>
    </source>
</evidence>
<keyword evidence="5" id="KW-0297">G-protein coupled receptor</keyword>
<dbReference type="PRINTS" id="PR00237">
    <property type="entry name" value="GPCRRHODOPSN"/>
</dbReference>
<keyword evidence="8 14" id="KW-0675">Receptor</keyword>
<evidence type="ECO:0000313" key="15">
    <source>
        <dbReference type="Proteomes" id="UP000034805"/>
    </source>
</evidence>
<evidence type="ECO:0000256" key="10">
    <source>
        <dbReference type="ARBA" id="ARBA00023224"/>
    </source>
</evidence>